<gene>
    <name evidence="1" type="ORF">RUN39_v1_590097</name>
</gene>
<dbReference type="AlphaFoldDB" id="A0A0S4TV69"/>
<proteinExistence type="predicted"/>
<evidence type="ECO:0000313" key="1">
    <source>
        <dbReference type="EMBL" id="CUV13539.1"/>
    </source>
</evidence>
<reference evidence="1" key="1">
    <citation type="submission" date="2015-10" db="EMBL/GenBank/DDBJ databases">
        <authorList>
            <person name="Gilbert D.G."/>
        </authorList>
    </citation>
    <scope>NUCLEOTIDE SEQUENCE</scope>
    <source>
        <strain evidence="1">Phyl III-seqv23</strain>
    </source>
</reference>
<sequence length="135" mass="15086">MVAASRVPCGADVFGWRCGVSPMRGAARARRSFHRCQRAFEPLCRAVGQKDVRVDHAVAEILDVHHVLSGAPRPIHHEHRRADAELAQGRLVPLLPEWRLAGSGVYAITPRRDAQPLKVTRCIEHLRAYFARLDA</sequence>
<dbReference type="Gene3D" id="3.40.190.290">
    <property type="match status" value="1"/>
</dbReference>
<dbReference type="SUPFAM" id="SSF53850">
    <property type="entry name" value="Periplasmic binding protein-like II"/>
    <property type="match status" value="1"/>
</dbReference>
<evidence type="ECO:0008006" key="2">
    <source>
        <dbReference type="Google" id="ProtNLM"/>
    </source>
</evidence>
<protein>
    <recommendedName>
        <fullName evidence="2">LysR substrate-binding domain-containing protein</fullName>
    </recommendedName>
</protein>
<dbReference type="EMBL" id="LN899819">
    <property type="protein sequence ID" value="CUV13539.1"/>
    <property type="molecule type" value="Genomic_DNA"/>
</dbReference>
<accession>A0A0S4TV69</accession>
<organism evidence="1">
    <name type="scientific">Ralstonia solanacearum</name>
    <name type="common">Pseudomonas solanacearum</name>
    <dbReference type="NCBI Taxonomy" id="305"/>
    <lineage>
        <taxon>Bacteria</taxon>
        <taxon>Pseudomonadati</taxon>
        <taxon>Pseudomonadota</taxon>
        <taxon>Betaproteobacteria</taxon>
        <taxon>Burkholderiales</taxon>
        <taxon>Burkholderiaceae</taxon>
        <taxon>Ralstonia</taxon>
        <taxon>Ralstonia solanacearum species complex</taxon>
    </lineage>
</organism>
<name>A0A0S4TV69_RALSL</name>